<accession>A0A0D0BEX5</accession>
<dbReference type="EMBL" id="KN834832">
    <property type="protein sequence ID" value="KIK53191.1"/>
    <property type="molecule type" value="Genomic_DNA"/>
</dbReference>
<evidence type="ECO:0000256" key="1">
    <source>
        <dbReference type="SAM" id="MobiDB-lite"/>
    </source>
</evidence>
<reference evidence="2 3" key="1">
    <citation type="submission" date="2014-04" db="EMBL/GenBank/DDBJ databases">
        <title>Evolutionary Origins and Diversification of the Mycorrhizal Mutualists.</title>
        <authorList>
            <consortium name="DOE Joint Genome Institute"/>
            <consortium name="Mycorrhizal Genomics Consortium"/>
            <person name="Kohler A."/>
            <person name="Kuo A."/>
            <person name="Nagy L.G."/>
            <person name="Floudas D."/>
            <person name="Copeland A."/>
            <person name="Barry K.W."/>
            <person name="Cichocki N."/>
            <person name="Veneault-Fourrey C."/>
            <person name="LaButti K."/>
            <person name="Lindquist E.A."/>
            <person name="Lipzen A."/>
            <person name="Lundell T."/>
            <person name="Morin E."/>
            <person name="Murat C."/>
            <person name="Riley R."/>
            <person name="Ohm R."/>
            <person name="Sun H."/>
            <person name="Tunlid A."/>
            <person name="Henrissat B."/>
            <person name="Grigoriev I.V."/>
            <person name="Hibbett D.S."/>
            <person name="Martin F."/>
        </authorList>
    </citation>
    <scope>NUCLEOTIDE SEQUENCE [LARGE SCALE GENOMIC DNA]</scope>
    <source>
        <strain evidence="2 3">FD-317 M1</strain>
    </source>
</reference>
<organism evidence="2 3">
    <name type="scientific">Collybiopsis luxurians FD-317 M1</name>
    <dbReference type="NCBI Taxonomy" id="944289"/>
    <lineage>
        <taxon>Eukaryota</taxon>
        <taxon>Fungi</taxon>
        <taxon>Dikarya</taxon>
        <taxon>Basidiomycota</taxon>
        <taxon>Agaricomycotina</taxon>
        <taxon>Agaricomycetes</taxon>
        <taxon>Agaricomycetidae</taxon>
        <taxon>Agaricales</taxon>
        <taxon>Marasmiineae</taxon>
        <taxon>Omphalotaceae</taxon>
        <taxon>Collybiopsis</taxon>
        <taxon>Collybiopsis luxurians</taxon>
    </lineage>
</organism>
<sequence length="204" mass="22301">MSAKPLQAAGKVSCCKDAEVKLIIADYVGDFCNQINVFFCTFRSMLDSLGYIGSTGIISKDALPHIDLILKEGFSNFTVYQWLTATIPDLAAQGLDLTVEKHFKFNGIKANLRDCLEAHVEQHLEEYNKAVKALLVSGNSQKTFVYSPGNGKMNVQVHNPLFDESSSAQLASILSTFTSLARNGGSPSKNTGDILNPNERRIPL</sequence>
<dbReference type="Proteomes" id="UP000053593">
    <property type="component" value="Unassembled WGS sequence"/>
</dbReference>
<proteinExistence type="predicted"/>
<dbReference type="AlphaFoldDB" id="A0A0D0BEX5"/>
<feature type="region of interest" description="Disordered" evidence="1">
    <location>
        <begin position="184"/>
        <end position="204"/>
    </location>
</feature>
<evidence type="ECO:0000313" key="3">
    <source>
        <dbReference type="Proteomes" id="UP000053593"/>
    </source>
</evidence>
<dbReference type="HOGENOM" id="CLU_1343394_0_0_1"/>
<gene>
    <name evidence="2" type="ORF">GYMLUDRAFT_63841</name>
</gene>
<protein>
    <submittedName>
        <fullName evidence="2">Uncharacterized protein</fullName>
    </submittedName>
</protein>
<keyword evidence="3" id="KW-1185">Reference proteome</keyword>
<feature type="compositionally biased region" description="Polar residues" evidence="1">
    <location>
        <begin position="184"/>
        <end position="193"/>
    </location>
</feature>
<evidence type="ECO:0000313" key="2">
    <source>
        <dbReference type="EMBL" id="KIK53191.1"/>
    </source>
</evidence>
<name>A0A0D0BEX5_9AGAR</name>